<dbReference type="Pfam" id="PF07735">
    <property type="entry name" value="FBA_2"/>
    <property type="match status" value="1"/>
</dbReference>
<dbReference type="InParanoid" id="G0MML0"/>
<dbReference type="STRING" id="135651.G0MML0"/>
<keyword evidence="4" id="KW-1185">Reference proteome</keyword>
<organism evidence="4">
    <name type="scientific">Caenorhabditis brenneri</name>
    <name type="common">Nematode worm</name>
    <dbReference type="NCBI Taxonomy" id="135651"/>
    <lineage>
        <taxon>Eukaryota</taxon>
        <taxon>Metazoa</taxon>
        <taxon>Ecdysozoa</taxon>
        <taxon>Nematoda</taxon>
        <taxon>Chromadorea</taxon>
        <taxon>Rhabditida</taxon>
        <taxon>Rhabditina</taxon>
        <taxon>Rhabditomorpha</taxon>
        <taxon>Rhabditoidea</taxon>
        <taxon>Rhabditidae</taxon>
        <taxon>Peloderinae</taxon>
        <taxon>Caenorhabditis</taxon>
    </lineage>
</organism>
<proteinExistence type="predicted"/>
<dbReference type="PANTHER" id="PTHR21503">
    <property type="entry name" value="F-BOX-CONTAINING HYPOTHETICAL PROTEIN C.ELEGANS"/>
    <property type="match status" value="1"/>
</dbReference>
<feature type="domain" description="F-box" evidence="2">
    <location>
        <begin position="2"/>
        <end position="52"/>
    </location>
</feature>
<accession>G0MML0</accession>
<reference evidence="4" key="1">
    <citation type="submission" date="2011-07" db="EMBL/GenBank/DDBJ databases">
        <authorList>
            <consortium name="Caenorhabditis brenneri Sequencing and Analysis Consortium"/>
            <person name="Wilson R.K."/>
        </authorList>
    </citation>
    <scope>NUCLEOTIDE SEQUENCE [LARGE SCALE GENOMIC DNA]</scope>
    <source>
        <strain evidence="4">PB2801</strain>
    </source>
</reference>
<feature type="region of interest" description="Disordered" evidence="1">
    <location>
        <begin position="379"/>
        <end position="445"/>
    </location>
</feature>
<dbReference type="InterPro" id="IPR012885">
    <property type="entry name" value="F-box_Sdz-33"/>
</dbReference>
<gene>
    <name evidence="3" type="ORF">CAEBREN_11819</name>
</gene>
<evidence type="ECO:0000259" key="2">
    <source>
        <dbReference type="PROSITE" id="PS50181"/>
    </source>
</evidence>
<evidence type="ECO:0000256" key="1">
    <source>
        <dbReference type="SAM" id="MobiDB-lite"/>
    </source>
</evidence>
<name>G0MML0_CAEBE</name>
<dbReference type="Pfam" id="PF00646">
    <property type="entry name" value="F-box"/>
    <property type="match status" value="1"/>
</dbReference>
<dbReference type="PROSITE" id="PS50181">
    <property type="entry name" value="FBOX"/>
    <property type="match status" value="1"/>
</dbReference>
<evidence type="ECO:0000313" key="4">
    <source>
        <dbReference type="Proteomes" id="UP000008068"/>
    </source>
</evidence>
<sequence length="445" mass="52120">MPLPLLRIPYVALRYVANHMSEVELVKISLCSRKADRTLKRCGIKRQSYFDIFCIYKSSLDDLEHLKLMLLEAGRAEGGVCTFHRLELCVKFVKSVSIDVFCDDRFVCSFHVSCFNKLNQFAGTQKSLMLKDTYIPAVLARDRCMYTFWNNRADGLMFLLKCLIERFRYVTHTLYVRREVMSDALGSLRKFVDYSSLPEVSLTSVYIESSVQMPTKDFRYILENVKFRDQLVSRCEFYSFFKTKKKFNFHSLISCSKLSIHLCHWITLRYLLECKHKEIKLTGSKFTNEEIRTYINEWVAGKIPDVQQVHVEMADFFESKFVLSGLQRCRMSECLQRDKSSDLFSVFIKGAGDKVAMIENCRTYIRKVFSIKVYSDPNAVIEEEDEESDVSEDTDEEEDEDEDMEEVEEEDAGDHENEEEEESDWDENMEEDGEEDDNDQEIDEA</sequence>
<dbReference type="InterPro" id="IPR001810">
    <property type="entry name" value="F-box_dom"/>
</dbReference>
<evidence type="ECO:0000313" key="3">
    <source>
        <dbReference type="EMBL" id="EGT37513.1"/>
    </source>
</evidence>
<dbReference type="HOGENOM" id="CLU_048940_1_0_1"/>
<feature type="compositionally biased region" description="Acidic residues" evidence="1">
    <location>
        <begin position="381"/>
        <end position="445"/>
    </location>
</feature>
<protein>
    <recommendedName>
        <fullName evidence="2">F-box domain-containing protein</fullName>
    </recommendedName>
</protein>
<dbReference type="Proteomes" id="UP000008068">
    <property type="component" value="Unassembled WGS sequence"/>
</dbReference>
<dbReference type="AlphaFoldDB" id="G0MML0"/>
<dbReference type="PANTHER" id="PTHR21503:SF48">
    <property type="entry name" value="F-BOX ASSOCIATED DOMAIN-CONTAINING PROTEIN-RELATED"/>
    <property type="match status" value="1"/>
</dbReference>
<dbReference type="EMBL" id="GL379802">
    <property type="protein sequence ID" value="EGT37513.1"/>
    <property type="molecule type" value="Genomic_DNA"/>
</dbReference>